<sequence length="70" mass="7914">MNFNSWIYIMHTRTHGCMAPEHGGILWGGEFGWKSAEQATLSNATRNVQKPFRAEGRPRMAYSASTLVQE</sequence>
<organism evidence="1 2">
    <name type="scientific">Nitrososphaera viennensis EN76</name>
    <dbReference type="NCBI Taxonomy" id="926571"/>
    <lineage>
        <taxon>Archaea</taxon>
        <taxon>Nitrososphaerota</taxon>
        <taxon>Nitrososphaeria</taxon>
        <taxon>Nitrososphaerales</taxon>
        <taxon>Nitrososphaeraceae</taxon>
        <taxon>Nitrososphaera</taxon>
    </lineage>
</organism>
<keyword evidence="2" id="KW-1185">Reference proteome</keyword>
<dbReference type="EMBL" id="CP007536">
    <property type="protein sequence ID" value="AIC15194.1"/>
    <property type="molecule type" value="Genomic_DNA"/>
</dbReference>
<dbReference type="STRING" id="926571.NVIE_0991"/>
<proteinExistence type="predicted"/>
<dbReference type="KEGG" id="nvn:NVIE_0991"/>
<gene>
    <name evidence="1" type="ORF">NVIE_0991</name>
</gene>
<evidence type="ECO:0000313" key="1">
    <source>
        <dbReference type="EMBL" id="AIC15194.1"/>
    </source>
</evidence>
<evidence type="ECO:0000313" key="2">
    <source>
        <dbReference type="Proteomes" id="UP000027093"/>
    </source>
</evidence>
<dbReference type="HOGENOM" id="CLU_2748331_0_0_2"/>
<dbReference type="AlphaFoldDB" id="A0A060HEU5"/>
<name>A0A060HEU5_9ARCH</name>
<protein>
    <submittedName>
        <fullName evidence="1">Uncharacterized protein</fullName>
    </submittedName>
</protein>
<reference evidence="1 2" key="1">
    <citation type="journal article" date="2014" name="Int. J. Syst. Evol. Microbiol.">
        <title>Nitrososphaera viennensis gen. nov., sp. nov., an aerobic and mesophilic, ammonia-oxidizing archaeon from soil and a member of the archaeal phylum Thaumarchaeota.</title>
        <authorList>
            <person name="Stieglmeier M."/>
            <person name="Klingl A."/>
            <person name="Alves R.J."/>
            <person name="Rittmann S.K."/>
            <person name="Melcher M."/>
            <person name="Leisch N."/>
            <person name="Schleper C."/>
        </authorList>
    </citation>
    <scope>NUCLEOTIDE SEQUENCE [LARGE SCALE GENOMIC DNA]</scope>
    <source>
        <strain evidence="1">EN76</strain>
    </source>
</reference>
<dbReference type="Proteomes" id="UP000027093">
    <property type="component" value="Chromosome"/>
</dbReference>
<accession>A0A060HEU5</accession>